<proteinExistence type="predicted"/>
<name>A0A0P6XI01_9CHLR</name>
<dbReference type="PATRIC" id="fig|229920.5.peg.134"/>
<dbReference type="Proteomes" id="UP000050430">
    <property type="component" value="Unassembled WGS sequence"/>
</dbReference>
<evidence type="ECO:0000256" key="2">
    <source>
        <dbReference type="ARBA" id="ARBA00022729"/>
    </source>
</evidence>
<dbReference type="STRING" id="229920.ADM99_13940"/>
<comment type="subcellular location">
    <subcellularLocation>
        <location evidence="1">Cell envelope</location>
    </subcellularLocation>
</comment>
<dbReference type="InterPro" id="IPR050555">
    <property type="entry name" value="Bact_Solute-Bind_Prot2"/>
</dbReference>
<organism evidence="4 5">
    <name type="scientific">Leptolinea tardivitalis</name>
    <dbReference type="NCBI Taxonomy" id="229920"/>
    <lineage>
        <taxon>Bacteria</taxon>
        <taxon>Bacillati</taxon>
        <taxon>Chloroflexota</taxon>
        <taxon>Anaerolineae</taxon>
        <taxon>Anaerolineales</taxon>
        <taxon>Anaerolineaceae</taxon>
        <taxon>Leptolinea</taxon>
    </lineage>
</organism>
<sequence>MGGGAALTPTAAGPATASTVSAAAPTASAPVFDKDKLLVGIVLPSENETYDKELTELFQNSFSSNGIKIEISGDNKDEKYQYLSIMSLLDKGIKVLVIDPIDNQSTSISDAVSQARKLGVKIISFDNLLYDDTLVDAAIGFDPVQIGKIQGDYLVQKAGQRKGIPLYLYAGSKIDIGAEKYFQGAWSVLQPKIADGTFVVANSTAAVEVSGMNSLSNENIKAVINQIGSDWIGEEAAKLAEANLSSANPKMKGDVFILSPYDNLSRSLADVFSSDKTITSYVITGMGSHSASLEYIKAGKQSMTIYPDDCLYVRDVVSTAISFLKGETPNLPGKVYTGKGYVPSTEPKIPIITKENYNEAFNNSNSCK</sequence>
<keyword evidence="5" id="KW-1185">Reference proteome</keyword>
<accession>A0A0P6XI01</accession>
<dbReference type="Gene3D" id="3.40.50.2300">
    <property type="match status" value="2"/>
</dbReference>
<evidence type="ECO:0000256" key="1">
    <source>
        <dbReference type="ARBA" id="ARBA00004196"/>
    </source>
</evidence>
<protein>
    <recommendedName>
        <fullName evidence="3">Periplasmic binding protein domain-containing protein</fullName>
    </recommendedName>
</protein>
<reference evidence="4 5" key="1">
    <citation type="submission" date="2015-07" db="EMBL/GenBank/DDBJ databases">
        <title>Genome sequence of Leptolinea tardivitalis DSM 16556.</title>
        <authorList>
            <person name="Hemp J."/>
            <person name="Ward L.M."/>
            <person name="Pace L.A."/>
            <person name="Fischer W.W."/>
        </authorList>
    </citation>
    <scope>NUCLEOTIDE SEQUENCE [LARGE SCALE GENOMIC DNA]</scope>
    <source>
        <strain evidence="4 5">YMTK-2</strain>
    </source>
</reference>
<dbReference type="EMBL" id="LGCK01000014">
    <property type="protein sequence ID" value="KPL70721.1"/>
    <property type="molecule type" value="Genomic_DNA"/>
</dbReference>
<dbReference type="InterPro" id="IPR025997">
    <property type="entry name" value="SBP_2_dom"/>
</dbReference>
<keyword evidence="2" id="KW-0732">Signal</keyword>
<dbReference type="AlphaFoldDB" id="A0A0P6XI01"/>
<dbReference type="SUPFAM" id="SSF53822">
    <property type="entry name" value="Periplasmic binding protein-like I"/>
    <property type="match status" value="1"/>
</dbReference>
<dbReference type="GO" id="GO:0030246">
    <property type="term" value="F:carbohydrate binding"/>
    <property type="evidence" value="ECO:0007669"/>
    <property type="project" value="TreeGrafter"/>
</dbReference>
<dbReference type="InterPro" id="IPR028082">
    <property type="entry name" value="Peripla_BP_I"/>
</dbReference>
<evidence type="ECO:0000313" key="5">
    <source>
        <dbReference type="Proteomes" id="UP000050430"/>
    </source>
</evidence>
<dbReference type="GO" id="GO:0030288">
    <property type="term" value="C:outer membrane-bounded periplasmic space"/>
    <property type="evidence" value="ECO:0007669"/>
    <property type="project" value="TreeGrafter"/>
</dbReference>
<comment type="caution">
    <text evidence="4">The sequence shown here is derived from an EMBL/GenBank/DDBJ whole genome shotgun (WGS) entry which is preliminary data.</text>
</comment>
<dbReference type="PANTHER" id="PTHR30036">
    <property type="entry name" value="D-XYLOSE-BINDING PERIPLASMIC PROTEIN"/>
    <property type="match status" value="1"/>
</dbReference>
<feature type="domain" description="Periplasmic binding protein" evidence="3">
    <location>
        <begin position="39"/>
        <end position="327"/>
    </location>
</feature>
<evidence type="ECO:0000259" key="3">
    <source>
        <dbReference type="Pfam" id="PF13407"/>
    </source>
</evidence>
<gene>
    <name evidence="4" type="ORF">ADM99_13940</name>
</gene>
<dbReference type="PANTHER" id="PTHR30036:SF1">
    <property type="entry name" value="D-XYLOSE-BINDING PERIPLASMIC PROTEIN"/>
    <property type="match status" value="1"/>
</dbReference>
<evidence type="ECO:0000313" key="4">
    <source>
        <dbReference type="EMBL" id="KPL70721.1"/>
    </source>
</evidence>
<dbReference type="Pfam" id="PF13407">
    <property type="entry name" value="Peripla_BP_4"/>
    <property type="match status" value="1"/>
</dbReference>